<organismHost>
    <name type="scientific">Erythrocebus patas</name>
    <name type="common">Red guenon</name>
    <name type="synonym">Cercopithecus patas</name>
    <dbReference type="NCBI Taxonomy" id="9538"/>
</organismHost>
<evidence type="ECO:0000259" key="3">
    <source>
        <dbReference type="PROSITE" id="PS50097"/>
    </source>
</evidence>
<dbReference type="InterPro" id="IPR000210">
    <property type="entry name" value="BTB/POZ_dom"/>
</dbReference>
<dbReference type="SMART" id="SM00225">
    <property type="entry name" value="BTB"/>
    <property type="match status" value="1"/>
</dbReference>
<dbReference type="PANTHER" id="PTHR24412:SF489">
    <property type="entry name" value="RING FINGER DOMAIN AND KELCH REPEAT-CONTAINING PROTEIN DDB_G0271372"/>
    <property type="match status" value="1"/>
</dbReference>
<proteinExistence type="predicted"/>
<dbReference type="SMART" id="SM00875">
    <property type="entry name" value="BACK"/>
    <property type="match status" value="1"/>
</dbReference>
<keyword evidence="2" id="KW-0677">Repeat</keyword>
<reference evidence="4 5" key="2">
    <citation type="journal article" date="2003" name="J. Virol.">
        <title>Complete genomic sequence and comparative analysis of the tumorigenic poxvirus Yaba monkey tumor virus.</title>
        <authorList>
            <person name="Brunetti C.R."/>
            <person name="Amano H."/>
            <person name="Ueda Y."/>
            <person name="Qin J."/>
            <person name="Miyamura T."/>
            <person name="Suzuki T."/>
            <person name="Li X."/>
            <person name="Barrett J.W."/>
            <person name="McFadden G."/>
        </authorList>
    </citation>
    <scope>NUCLEOTIDE SEQUENCE [LARGE SCALE GENOMIC DNA]</scope>
    <source>
        <strain evidence="5">VR587</strain>
    </source>
</reference>
<dbReference type="KEGG" id="vg:2943675"/>
<dbReference type="Gene3D" id="3.30.710.10">
    <property type="entry name" value="Potassium Channel Kv1.1, Chain A"/>
    <property type="match status" value="1"/>
</dbReference>
<dbReference type="PANTHER" id="PTHR24412">
    <property type="entry name" value="KELCH PROTEIN"/>
    <property type="match status" value="1"/>
</dbReference>
<organism evidence="4 5">
    <name type="scientific">Yaba monkey tumor virus (strain VR587)</name>
    <name type="common">YMTV</name>
    <dbReference type="NCBI Taxonomy" id="928314"/>
    <lineage>
        <taxon>Viruses</taxon>
        <taxon>Varidnaviria</taxon>
        <taxon>Bamfordvirae</taxon>
        <taxon>Nucleocytoviricota</taxon>
        <taxon>Pokkesviricetes</taxon>
        <taxon>Chitovirales</taxon>
        <taxon>Poxviridae</taxon>
        <taxon>Chordopoxvirinae</taxon>
        <taxon>Yatapoxvirus</taxon>
        <taxon>Yatapoxvirus yabapox</taxon>
        <taxon>Yaba monkey tumor virus</taxon>
    </lineage>
</organism>
<dbReference type="InterPro" id="IPR017096">
    <property type="entry name" value="BTB-kelch_protein"/>
</dbReference>
<dbReference type="InterPro" id="IPR015915">
    <property type="entry name" value="Kelch-typ_b-propeller"/>
</dbReference>
<dbReference type="SUPFAM" id="SSF117281">
    <property type="entry name" value="Kelch motif"/>
    <property type="match status" value="1"/>
</dbReference>
<dbReference type="EMBL" id="AY386371">
    <property type="protein sequence ID" value="AAR07376.1"/>
    <property type="molecule type" value="Genomic_DNA"/>
</dbReference>
<dbReference type="RefSeq" id="NP_938275.1">
    <property type="nucleotide sequence ID" value="NC_005179.1"/>
</dbReference>
<dbReference type="SMART" id="SM00612">
    <property type="entry name" value="Kelch"/>
    <property type="match status" value="4"/>
</dbReference>
<keyword evidence="5" id="KW-1185">Reference proteome</keyword>
<dbReference type="Pfam" id="PF00651">
    <property type="entry name" value="BTB"/>
    <property type="match status" value="1"/>
</dbReference>
<dbReference type="Gene3D" id="2.120.10.80">
    <property type="entry name" value="Kelch-type beta propeller"/>
    <property type="match status" value="1"/>
</dbReference>
<dbReference type="Gene3D" id="1.25.40.420">
    <property type="match status" value="1"/>
</dbReference>
<organismHost>
    <name type="scientific">Homo sapiens</name>
    <name type="common">Human</name>
    <dbReference type="NCBI Taxonomy" id="9606"/>
</organismHost>
<keyword evidence="1" id="KW-0880">Kelch repeat</keyword>
<sequence>MESETFIDVLHVEKLSTFLKQPLPSDEKMVVIIAVGGIIRVSKNVLDMLSEYFKNLDCDKLREHTIIVNFNVDAFKEVVNYANTGHITVNYNNVTNILAIASKFSLIFVKNVCVDFMTKIISEDNCVHFLRIGFNYECYRLYGEAVDFIRNNFETLAMFEKLLKLSYNELKLMLISDELNVSSEDVVLKFLIRWSLYKDNQRRAHILAQEVLRTTHLSVNGLHRLKRWFTKIGKSKLVFRNIPPRRMYSEHNNLSNEILDSLEHGMFNLSYLKNVDMWKKINNMINIHHVCCGSIVINNLIFLIGGMDINNTCVRKVVGFDTSTSSLFKVPDMIYPRKFPGVVNFNNRVYVIGGVYDVNLNAVESWFPGERVWRDEKSLIMPRYSPCAEVVNDNILFVFGGVSEYDRTVECLSLFTNEWKLCSMSRYSHFGGCTAFYDGNIYLIGGLSHVNDVEEYKVVEIYNPYIDQWNMGPPINVPRLNASVCNFNNLILVVGGYFNDSYVKDVEMFCGNRWEVIGQLDIIS</sequence>
<dbReference type="Proteomes" id="UP000008596">
    <property type="component" value="Segment"/>
</dbReference>
<dbReference type="GeneID" id="2943675"/>
<protein>
    <submittedName>
        <fullName evidence="4">19L</fullName>
    </submittedName>
</protein>
<reference evidence="4 5" key="1">
    <citation type="journal article" date="1995" name="J. Gen. Virol.">
        <title>Identification and characterization of the thymidine kinase gene of Yaba virus.</title>
        <authorList>
            <person name="Amano H."/>
            <person name="Ueda Y."/>
            <person name="Miyamura T."/>
        </authorList>
    </citation>
    <scope>NUCLEOTIDE SEQUENCE [LARGE SCALE GENOMIC DNA]</scope>
    <source>
        <strain evidence="5">VR587</strain>
    </source>
</reference>
<dbReference type="InterPro" id="IPR011333">
    <property type="entry name" value="SKP1/BTB/POZ_sf"/>
</dbReference>
<reference evidence="4 5" key="3">
    <citation type="journal article" date="2003" name="Proc. Natl. Acad. Sci. U.S.A.">
        <title>A secreted high-affinity inhibitor of human TNF from Tanapox virus.</title>
        <authorList>
            <person name="Brunetti C.R."/>
            <person name="Paulose-Murphy M."/>
            <person name="Singh R."/>
            <person name="Qin J."/>
            <person name="Barrett J.W."/>
            <person name="Tardivel A."/>
            <person name="Schneider P."/>
            <person name="Essani K."/>
            <person name="McFadden G."/>
        </authorList>
    </citation>
    <scope>NUCLEOTIDE SEQUENCE [LARGE SCALE GENOMIC DNA]</scope>
    <source>
        <strain evidence="5">VR587</strain>
    </source>
</reference>
<dbReference type="InterPro" id="IPR006652">
    <property type="entry name" value="Kelch_1"/>
</dbReference>
<dbReference type="SUPFAM" id="SSF54695">
    <property type="entry name" value="POZ domain"/>
    <property type="match status" value="1"/>
</dbReference>
<organismHost>
    <name type="scientific">Papio hamadryas</name>
    <name type="common">Hamadryas baboon</name>
    <dbReference type="NCBI Taxonomy" id="9557"/>
</organismHost>
<accession>Q6TUZ3</accession>
<name>Q6TUZ3_YMTV5</name>
<evidence type="ECO:0000256" key="1">
    <source>
        <dbReference type="ARBA" id="ARBA00022441"/>
    </source>
</evidence>
<feature type="domain" description="BTB" evidence="3">
    <location>
        <begin position="27"/>
        <end position="91"/>
    </location>
</feature>
<dbReference type="Pfam" id="PF01344">
    <property type="entry name" value="Kelch_1"/>
    <property type="match status" value="3"/>
</dbReference>
<dbReference type="PROSITE" id="PS50097">
    <property type="entry name" value="BTB"/>
    <property type="match status" value="1"/>
</dbReference>
<dbReference type="InterPro" id="IPR011705">
    <property type="entry name" value="BACK"/>
</dbReference>
<dbReference type="PIRSF" id="PIRSF037037">
    <property type="entry name" value="Kelch-like_protein_gigaxonin"/>
    <property type="match status" value="1"/>
</dbReference>
<evidence type="ECO:0000313" key="4">
    <source>
        <dbReference type="EMBL" id="AAR07376.1"/>
    </source>
</evidence>
<evidence type="ECO:0000256" key="2">
    <source>
        <dbReference type="ARBA" id="ARBA00022737"/>
    </source>
</evidence>
<organismHost>
    <name type="scientific">Macaca</name>
    <name type="common">macaques</name>
    <dbReference type="NCBI Taxonomy" id="9539"/>
</organismHost>
<dbReference type="Pfam" id="PF07707">
    <property type="entry name" value="BACK"/>
    <property type="match status" value="1"/>
</dbReference>
<evidence type="ECO:0000313" key="5">
    <source>
        <dbReference type="Proteomes" id="UP000008596"/>
    </source>
</evidence>